<dbReference type="AlphaFoldDB" id="A0A2R4WZW5"/>
<evidence type="ECO:0000313" key="1">
    <source>
        <dbReference type="EMBL" id="AWB27055.1"/>
    </source>
</evidence>
<sequence length="85" mass="10026">MSDDCSISTIERDLLCCLEDIDEPFTVKDALAHLRDRHEEFIDRHRSARHRPWMHTTLNELVSAGMLSRLERESRVLYSIDRVCL</sequence>
<evidence type="ECO:0000313" key="2">
    <source>
        <dbReference type="Proteomes" id="UP000244727"/>
    </source>
</evidence>
<organism evidence="1 2">
    <name type="scientific">Halococcoides cellulosivorans</name>
    <dbReference type="NCBI Taxonomy" id="1679096"/>
    <lineage>
        <taxon>Archaea</taxon>
        <taxon>Methanobacteriati</taxon>
        <taxon>Methanobacteriota</taxon>
        <taxon>Stenosarchaea group</taxon>
        <taxon>Halobacteria</taxon>
        <taxon>Halobacteriales</taxon>
        <taxon>Haloarculaceae</taxon>
        <taxon>Halococcoides</taxon>
    </lineage>
</organism>
<proteinExistence type="predicted"/>
<protein>
    <submittedName>
        <fullName evidence="1">Uncharacterized protein</fullName>
    </submittedName>
</protein>
<dbReference type="RefSeq" id="WP_108381424.1">
    <property type="nucleotide sequence ID" value="NZ_CP028858.1"/>
</dbReference>
<accession>A0A2R4WZW5</accession>
<keyword evidence="2" id="KW-1185">Reference proteome</keyword>
<dbReference type="Proteomes" id="UP000244727">
    <property type="component" value="Chromosome"/>
</dbReference>
<gene>
    <name evidence="1" type="ORF">HARCEL1_04705</name>
</gene>
<dbReference type="EMBL" id="CP028858">
    <property type="protein sequence ID" value="AWB27055.1"/>
    <property type="molecule type" value="Genomic_DNA"/>
</dbReference>
<dbReference type="GeneID" id="36511782"/>
<name>A0A2R4WZW5_9EURY</name>
<dbReference type="KEGG" id="harc:HARCEL1_04705"/>
<reference evidence="1 2" key="1">
    <citation type="submission" date="2018-04" db="EMBL/GenBank/DDBJ databases">
        <title>Halococcoides cellulosivorans gen. nov., sp. nov., an extremely halophilic cellulose-utilizing haloarchaeon from hypersaline lakes.</title>
        <authorList>
            <person name="Sorokin D.Y."/>
            <person name="Toshchakov S.V."/>
            <person name="Samarov N.I."/>
            <person name="Korzhenkov A."/>
            <person name="Kublanov I.V."/>
        </authorList>
    </citation>
    <scope>NUCLEOTIDE SEQUENCE [LARGE SCALE GENOMIC DNA]</scope>
    <source>
        <strain evidence="1 2">HArcel1</strain>
    </source>
</reference>